<dbReference type="EMBL" id="JASCZI010241981">
    <property type="protein sequence ID" value="MED6208845.1"/>
    <property type="molecule type" value="Genomic_DNA"/>
</dbReference>
<evidence type="ECO:0000256" key="1">
    <source>
        <dbReference type="SAM" id="MobiDB-lite"/>
    </source>
</evidence>
<evidence type="ECO:0000313" key="3">
    <source>
        <dbReference type="Proteomes" id="UP001341840"/>
    </source>
</evidence>
<feature type="region of interest" description="Disordered" evidence="1">
    <location>
        <begin position="32"/>
        <end position="63"/>
    </location>
</feature>
<comment type="caution">
    <text evidence="2">The sequence shown here is derived from an EMBL/GenBank/DDBJ whole genome shotgun (WGS) entry which is preliminary data.</text>
</comment>
<name>A0ABU6YG23_9FABA</name>
<accession>A0ABU6YG23</accession>
<protein>
    <submittedName>
        <fullName evidence="2">Uncharacterized protein</fullName>
    </submittedName>
</protein>
<feature type="compositionally biased region" description="Basic residues" evidence="1">
    <location>
        <begin position="42"/>
        <end position="55"/>
    </location>
</feature>
<proteinExistence type="predicted"/>
<organism evidence="2 3">
    <name type="scientific">Stylosanthes scabra</name>
    <dbReference type="NCBI Taxonomy" id="79078"/>
    <lineage>
        <taxon>Eukaryota</taxon>
        <taxon>Viridiplantae</taxon>
        <taxon>Streptophyta</taxon>
        <taxon>Embryophyta</taxon>
        <taxon>Tracheophyta</taxon>
        <taxon>Spermatophyta</taxon>
        <taxon>Magnoliopsida</taxon>
        <taxon>eudicotyledons</taxon>
        <taxon>Gunneridae</taxon>
        <taxon>Pentapetalae</taxon>
        <taxon>rosids</taxon>
        <taxon>fabids</taxon>
        <taxon>Fabales</taxon>
        <taxon>Fabaceae</taxon>
        <taxon>Papilionoideae</taxon>
        <taxon>50 kb inversion clade</taxon>
        <taxon>dalbergioids sensu lato</taxon>
        <taxon>Dalbergieae</taxon>
        <taxon>Pterocarpus clade</taxon>
        <taxon>Stylosanthes</taxon>
    </lineage>
</organism>
<keyword evidence="3" id="KW-1185">Reference proteome</keyword>
<dbReference type="Proteomes" id="UP001341840">
    <property type="component" value="Unassembled WGS sequence"/>
</dbReference>
<gene>
    <name evidence="2" type="ORF">PIB30_048994</name>
</gene>
<evidence type="ECO:0000313" key="2">
    <source>
        <dbReference type="EMBL" id="MED6208845.1"/>
    </source>
</evidence>
<reference evidence="2 3" key="1">
    <citation type="journal article" date="2023" name="Plants (Basel)">
        <title>Bridging the Gap: Combining Genomics and Transcriptomics Approaches to Understand Stylosanthes scabra, an Orphan Legume from the Brazilian Caatinga.</title>
        <authorList>
            <person name="Ferreira-Neto J.R.C."/>
            <person name="da Silva M.D."/>
            <person name="Binneck E."/>
            <person name="de Melo N.F."/>
            <person name="da Silva R.H."/>
            <person name="de Melo A.L.T.M."/>
            <person name="Pandolfi V."/>
            <person name="Bustamante F.O."/>
            <person name="Brasileiro-Vidal A.C."/>
            <person name="Benko-Iseppon A.M."/>
        </authorList>
    </citation>
    <scope>NUCLEOTIDE SEQUENCE [LARGE SCALE GENOMIC DNA]</scope>
    <source>
        <tissue evidence="2">Leaves</tissue>
    </source>
</reference>
<sequence>MQENRENRKLEQKHVKKHHQFTLMRVKAAQTLGPKCTGRSQGKLRRTREARRMDKKPKIAQSSVDRAPATSLWRARAFPYLMGKFLLVAHLRDPDGAPAPPYFVTSKTRTSCARAMEVVRSCRGDRTH</sequence>